<dbReference type="AlphaFoldDB" id="A0A6A3L5Z6"/>
<sequence>MREGLVDYARVVKPLQERLGESLRGTKRSKRAAAGIRISLSHRELASFEAVKELLSNSAMLTYPDPSKQLCLLSDASDSGLMEYRYSIEHIEGANNVWADLISRWAGQSKPVAIRSSAKRLTGTKRKRKIAEAQRDCRPPPTACKADDGVWRIGDRIWIPGSAKELLQRLMIVVHCGANGHRGMHVMTNHLRRLFEVCGLSERVRDFSKRCLLCLHVKGGVIIPRPFSETHFTFERNETLHWDFLTLGESFGSSQYVLVMKDEATHFAELVACDGPTSEVAAAAILDWHSRFGIPPTWVSDSGSHFTSKVIGELNRRLKAQQKFTLAYTPWKNGSIERVNRDIIQVLKALILELKVSAADWPYLLPLVQSSLNHSPVQSLANKAPIELFTGLPCPNTLDTVVLPGKKARVVSLPKERPDLDNKLRQLRASLKVMHKAVNEVRERQALRYRSRRHYEQPVNFSIGDYVLRSRVDEKLHANKLGVTWVGPYRVTGATEYYFTVEHLVTGKFTNVHPSRLKHYADSSLNVSAELIDHVASQGTLLAVEALADHRYNTSMKVFEIKVK</sequence>
<dbReference type="InterPro" id="IPR001584">
    <property type="entry name" value="Integrase_cat-core"/>
</dbReference>
<name>A0A6A3L5Z6_9STRA</name>
<dbReference type="PANTHER" id="PTHR37984:SF5">
    <property type="entry name" value="PROTEIN NYNRIN-LIKE"/>
    <property type="match status" value="1"/>
</dbReference>
<evidence type="ECO:0000313" key="3">
    <source>
        <dbReference type="Proteomes" id="UP000429607"/>
    </source>
</evidence>
<organism evidence="2 3">
    <name type="scientific">Phytophthora rubi</name>
    <dbReference type="NCBI Taxonomy" id="129364"/>
    <lineage>
        <taxon>Eukaryota</taxon>
        <taxon>Sar</taxon>
        <taxon>Stramenopiles</taxon>
        <taxon>Oomycota</taxon>
        <taxon>Peronosporomycetes</taxon>
        <taxon>Peronosporales</taxon>
        <taxon>Peronosporaceae</taxon>
        <taxon>Phytophthora</taxon>
    </lineage>
</organism>
<dbReference type="EMBL" id="QXFV01001161">
    <property type="protein sequence ID" value="KAE9013367.1"/>
    <property type="molecule type" value="Genomic_DNA"/>
</dbReference>
<dbReference type="SUPFAM" id="SSF53098">
    <property type="entry name" value="Ribonuclease H-like"/>
    <property type="match status" value="1"/>
</dbReference>
<dbReference type="InterPro" id="IPR012337">
    <property type="entry name" value="RNaseH-like_sf"/>
</dbReference>
<dbReference type="PANTHER" id="PTHR37984">
    <property type="entry name" value="PROTEIN CBG26694"/>
    <property type="match status" value="1"/>
</dbReference>
<dbReference type="Gene3D" id="3.30.420.10">
    <property type="entry name" value="Ribonuclease H-like superfamily/Ribonuclease H"/>
    <property type="match status" value="1"/>
</dbReference>
<dbReference type="Pfam" id="PF00665">
    <property type="entry name" value="rve"/>
    <property type="match status" value="1"/>
</dbReference>
<dbReference type="PROSITE" id="PS50994">
    <property type="entry name" value="INTEGRASE"/>
    <property type="match status" value="1"/>
</dbReference>
<dbReference type="SUPFAM" id="SSF56672">
    <property type="entry name" value="DNA/RNA polymerases"/>
    <property type="match status" value="1"/>
</dbReference>
<dbReference type="GO" id="GO:0015074">
    <property type="term" value="P:DNA integration"/>
    <property type="evidence" value="ECO:0007669"/>
    <property type="project" value="InterPro"/>
</dbReference>
<feature type="domain" description="Integrase catalytic" evidence="1">
    <location>
        <begin position="222"/>
        <end position="393"/>
    </location>
</feature>
<accession>A0A6A3L5Z6</accession>
<dbReference type="InterPro" id="IPR036397">
    <property type="entry name" value="RNaseH_sf"/>
</dbReference>
<comment type="caution">
    <text evidence="2">The sequence shown here is derived from an EMBL/GenBank/DDBJ whole genome shotgun (WGS) entry which is preliminary data.</text>
</comment>
<dbReference type="InterPro" id="IPR050951">
    <property type="entry name" value="Retrovirus_Pol_polyprotein"/>
</dbReference>
<evidence type="ECO:0000259" key="1">
    <source>
        <dbReference type="PROSITE" id="PS50994"/>
    </source>
</evidence>
<dbReference type="Proteomes" id="UP000429607">
    <property type="component" value="Unassembled WGS sequence"/>
</dbReference>
<proteinExistence type="predicted"/>
<gene>
    <name evidence="2" type="ORF">PR001_g15429</name>
</gene>
<protein>
    <recommendedName>
        <fullName evidence="1">Integrase catalytic domain-containing protein</fullName>
    </recommendedName>
</protein>
<reference evidence="2 3" key="1">
    <citation type="submission" date="2018-09" db="EMBL/GenBank/DDBJ databases">
        <title>Genomic investigation of the strawberry pathogen Phytophthora fragariae indicates pathogenicity is determined by transcriptional variation in three key races.</title>
        <authorList>
            <person name="Adams T.M."/>
            <person name="Armitage A.D."/>
            <person name="Sobczyk M.K."/>
            <person name="Bates H.J."/>
            <person name="Dunwell J.M."/>
            <person name="Nellist C.F."/>
            <person name="Harrison R.J."/>
        </authorList>
    </citation>
    <scope>NUCLEOTIDE SEQUENCE [LARGE SCALE GENOMIC DNA]</scope>
    <source>
        <strain evidence="2 3">SCRP249</strain>
    </source>
</reference>
<dbReference type="GO" id="GO:0003676">
    <property type="term" value="F:nucleic acid binding"/>
    <property type="evidence" value="ECO:0007669"/>
    <property type="project" value="InterPro"/>
</dbReference>
<evidence type="ECO:0000313" key="2">
    <source>
        <dbReference type="EMBL" id="KAE9013367.1"/>
    </source>
</evidence>
<dbReference type="InterPro" id="IPR043502">
    <property type="entry name" value="DNA/RNA_pol_sf"/>
</dbReference>